<reference evidence="1 2" key="1">
    <citation type="journal article" date="2019" name="Environ. Microbiol.">
        <title>Species interactions and distinct microbial communities in high Arctic permafrost affected cryosols are associated with the CH4 and CO2 gas fluxes.</title>
        <authorList>
            <person name="Altshuler I."/>
            <person name="Hamel J."/>
            <person name="Turney S."/>
            <person name="Magnuson E."/>
            <person name="Levesque R."/>
            <person name="Greer C."/>
            <person name="Whyte L.G."/>
        </authorList>
    </citation>
    <scope>NUCLEOTIDE SEQUENCE [LARGE SCALE GENOMIC DNA]</scope>
    <source>
        <strain evidence="1 2">E4</strain>
    </source>
</reference>
<protein>
    <submittedName>
        <fullName evidence="1">Uncharacterized protein</fullName>
    </submittedName>
</protein>
<dbReference type="AlphaFoldDB" id="A0A502GCL8"/>
<name>A0A502GCL8_9GAMM</name>
<dbReference type="EMBL" id="RCZD01000008">
    <property type="protein sequence ID" value="TPG60017.1"/>
    <property type="molecule type" value="Genomic_DNA"/>
</dbReference>
<evidence type="ECO:0000313" key="1">
    <source>
        <dbReference type="EMBL" id="TPG60017.1"/>
    </source>
</evidence>
<keyword evidence="2" id="KW-1185">Reference proteome</keyword>
<dbReference type="Proteomes" id="UP000317663">
    <property type="component" value="Unassembled WGS sequence"/>
</dbReference>
<evidence type="ECO:0000313" key="2">
    <source>
        <dbReference type="Proteomes" id="UP000317663"/>
    </source>
</evidence>
<accession>A0A502GCL8</accession>
<organism evidence="1 2">
    <name type="scientific">Ewingella americana</name>
    <dbReference type="NCBI Taxonomy" id="41202"/>
    <lineage>
        <taxon>Bacteria</taxon>
        <taxon>Pseudomonadati</taxon>
        <taxon>Pseudomonadota</taxon>
        <taxon>Gammaproteobacteria</taxon>
        <taxon>Enterobacterales</taxon>
        <taxon>Yersiniaceae</taxon>
        <taxon>Ewingella</taxon>
    </lineage>
</organism>
<comment type="caution">
    <text evidence="1">The sequence shown here is derived from an EMBL/GenBank/DDBJ whole genome shotgun (WGS) entry which is preliminary data.</text>
</comment>
<gene>
    <name evidence="1" type="ORF">EAH77_15735</name>
</gene>
<proteinExistence type="predicted"/>
<sequence>MYFKDTSKTNLVALGDALIDQNNSLFKVIEVPEKIVNGSTITVEGVNYPLISTLYASKIQLGGVAAPIQRTISGKILATKLIDPATMVVEVTVNFPIAAKEDIGLIQVGSIFVQSPTSSYQVTQVMEQEGHYQIKTTPGSSNVGTPPPTFTVDISEPFSLDAPTTGNNVPEIFITNVSASDKGKKVLLELEDSYVQAIVRRFQSGTGKILVEVTWIDRLGLQYTEADVRVNDQKISLIKPQADSHTYKGYISLDNFKTGELKATLGTGESHAIQGEVITQVPAIDNAKLLGLGYGQTALKVNDILQIQVTTDSEHPVRLEIQSNDFSLIDETLTPVNGVVVCKLRSLYSGTQSKDVDVKLRLLSVFGYNSEWANTTSKVTLRNVPPAVSLKEVIYPKGQRAIKGTYDLSEYAFISLNIESATHLRFRHVNPESTKCEFDEEGFVSVVECTKPDGAVGARIFVDPSWEENCLYQNNIEVIAYNKDINKETRCLIQVNVANLPLQAVLSGTGKSLISGGNNGTPIQVHKLGLVVNQELLQTPTLDVPLALIPTFDKVSDTEWTLNLTVHDDDARGIVRLSKFEMVNLAGITIKNPSNTDTLAIGGFVRREFKIRPYPYRESYDRLGVDIVEPSNLVASHFGLGAGLTIPMSMNKVHDEESCTLIDATTGKPNFKRGSRVYNNHLDTSVGNTTGNLVISIEELPYDYSYLTYNPTIV</sequence>